<dbReference type="SUPFAM" id="SSF48179">
    <property type="entry name" value="6-phosphogluconate dehydrogenase C-terminal domain-like"/>
    <property type="match status" value="1"/>
</dbReference>
<dbReference type="Proteomes" id="UP000199632">
    <property type="component" value="Unassembled WGS sequence"/>
</dbReference>
<dbReference type="STRING" id="137265.SAMN05421684_4472"/>
<name>A0A1H3S4C0_9ACTN</name>
<organism evidence="14 15">
    <name type="scientific">Asanoa ishikariensis</name>
    <dbReference type="NCBI Taxonomy" id="137265"/>
    <lineage>
        <taxon>Bacteria</taxon>
        <taxon>Bacillati</taxon>
        <taxon>Actinomycetota</taxon>
        <taxon>Actinomycetes</taxon>
        <taxon>Micromonosporales</taxon>
        <taxon>Micromonosporaceae</taxon>
        <taxon>Asanoa</taxon>
    </lineage>
</organism>
<comment type="similarity">
    <text evidence="3 11">Belongs to the ketopantoate reductase family.</text>
</comment>
<protein>
    <recommendedName>
        <fullName evidence="5 11">2-dehydropantoate 2-reductase</fullName>
        <ecNumber evidence="4 11">1.1.1.169</ecNumber>
    </recommendedName>
    <alternativeName>
        <fullName evidence="9 11">Ketopantoate reductase</fullName>
    </alternativeName>
</protein>
<dbReference type="Pfam" id="PF02558">
    <property type="entry name" value="ApbA"/>
    <property type="match status" value="1"/>
</dbReference>
<dbReference type="InterPro" id="IPR013752">
    <property type="entry name" value="KPA_reductase"/>
</dbReference>
<evidence type="ECO:0000256" key="3">
    <source>
        <dbReference type="ARBA" id="ARBA00007870"/>
    </source>
</evidence>
<evidence type="ECO:0000256" key="9">
    <source>
        <dbReference type="ARBA" id="ARBA00032024"/>
    </source>
</evidence>
<dbReference type="GO" id="GO:0050661">
    <property type="term" value="F:NADP binding"/>
    <property type="evidence" value="ECO:0007669"/>
    <property type="project" value="TreeGrafter"/>
</dbReference>
<dbReference type="InterPro" id="IPR036291">
    <property type="entry name" value="NAD(P)-bd_dom_sf"/>
</dbReference>
<evidence type="ECO:0000256" key="4">
    <source>
        <dbReference type="ARBA" id="ARBA00013014"/>
    </source>
</evidence>
<feature type="domain" description="Ketopantoate reductase N-terminal" evidence="12">
    <location>
        <begin position="2"/>
        <end position="148"/>
    </location>
</feature>
<evidence type="ECO:0000256" key="8">
    <source>
        <dbReference type="ARBA" id="ARBA00023002"/>
    </source>
</evidence>
<dbReference type="AlphaFoldDB" id="A0A1H3S4C0"/>
<keyword evidence="7 11" id="KW-0521">NADP</keyword>
<dbReference type="GO" id="GO:0015940">
    <property type="term" value="P:pantothenate biosynthetic process"/>
    <property type="evidence" value="ECO:0007669"/>
    <property type="project" value="UniProtKB-UniPathway"/>
</dbReference>
<reference evidence="15" key="1">
    <citation type="submission" date="2016-10" db="EMBL/GenBank/DDBJ databases">
        <authorList>
            <person name="Varghese N."/>
            <person name="Submissions S."/>
        </authorList>
    </citation>
    <scope>NUCLEOTIDE SEQUENCE [LARGE SCALE GENOMIC DNA]</scope>
    <source>
        <strain evidence="15">DSM 44718</strain>
    </source>
</reference>
<evidence type="ECO:0000256" key="1">
    <source>
        <dbReference type="ARBA" id="ARBA00002919"/>
    </source>
</evidence>
<dbReference type="GO" id="GO:0005737">
    <property type="term" value="C:cytoplasm"/>
    <property type="evidence" value="ECO:0007669"/>
    <property type="project" value="TreeGrafter"/>
</dbReference>
<gene>
    <name evidence="14" type="ORF">SAMN05421684_4472</name>
</gene>
<evidence type="ECO:0000259" key="12">
    <source>
        <dbReference type="Pfam" id="PF02558"/>
    </source>
</evidence>
<evidence type="ECO:0000256" key="2">
    <source>
        <dbReference type="ARBA" id="ARBA00004994"/>
    </source>
</evidence>
<comment type="pathway">
    <text evidence="2 11">Cofactor biosynthesis; (R)-pantothenate biosynthesis; (R)-pantoate from 3-methyl-2-oxobutanoate: step 2/2.</text>
</comment>
<evidence type="ECO:0000313" key="14">
    <source>
        <dbReference type="EMBL" id="SDZ32009.1"/>
    </source>
</evidence>
<dbReference type="Gene3D" id="1.10.1040.10">
    <property type="entry name" value="N-(1-d-carboxylethyl)-l-norvaline Dehydrogenase, domain 2"/>
    <property type="match status" value="1"/>
</dbReference>
<dbReference type="InterPro" id="IPR013332">
    <property type="entry name" value="KPR_N"/>
</dbReference>
<keyword evidence="8 11" id="KW-0560">Oxidoreductase</keyword>
<comment type="function">
    <text evidence="1 11">Catalyzes the NADPH-dependent reduction of ketopantoate into pantoic acid.</text>
</comment>
<dbReference type="UniPathway" id="UPA00028">
    <property type="reaction ID" value="UER00004"/>
</dbReference>
<keyword evidence="6 11" id="KW-0566">Pantothenate biosynthesis</keyword>
<dbReference type="NCBIfam" id="TIGR00745">
    <property type="entry name" value="apbA_panE"/>
    <property type="match status" value="1"/>
</dbReference>
<dbReference type="EC" id="1.1.1.169" evidence="4 11"/>
<evidence type="ECO:0000259" key="13">
    <source>
        <dbReference type="Pfam" id="PF08546"/>
    </source>
</evidence>
<dbReference type="InterPro" id="IPR003710">
    <property type="entry name" value="ApbA"/>
</dbReference>
<dbReference type="SUPFAM" id="SSF51735">
    <property type="entry name" value="NAD(P)-binding Rossmann-fold domains"/>
    <property type="match status" value="1"/>
</dbReference>
<evidence type="ECO:0000256" key="11">
    <source>
        <dbReference type="RuleBase" id="RU362068"/>
    </source>
</evidence>
<dbReference type="PANTHER" id="PTHR43765">
    <property type="entry name" value="2-DEHYDROPANTOATE 2-REDUCTASE-RELATED"/>
    <property type="match status" value="1"/>
</dbReference>
<dbReference type="Pfam" id="PF08546">
    <property type="entry name" value="ApbA_C"/>
    <property type="match status" value="1"/>
</dbReference>
<dbReference type="InterPro" id="IPR013328">
    <property type="entry name" value="6PGD_dom2"/>
</dbReference>
<evidence type="ECO:0000313" key="15">
    <source>
        <dbReference type="Proteomes" id="UP000199632"/>
    </source>
</evidence>
<comment type="catalytic activity">
    <reaction evidence="10 11">
        <text>(R)-pantoate + NADP(+) = 2-dehydropantoate + NADPH + H(+)</text>
        <dbReference type="Rhea" id="RHEA:16233"/>
        <dbReference type="ChEBI" id="CHEBI:11561"/>
        <dbReference type="ChEBI" id="CHEBI:15378"/>
        <dbReference type="ChEBI" id="CHEBI:15980"/>
        <dbReference type="ChEBI" id="CHEBI:57783"/>
        <dbReference type="ChEBI" id="CHEBI:58349"/>
        <dbReference type="EC" id="1.1.1.169"/>
    </reaction>
</comment>
<evidence type="ECO:0000256" key="7">
    <source>
        <dbReference type="ARBA" id="ARBA00022857"/>
    </source>
</evidence>
<dbReference type="PANTHER" id="PTHR43765:SF2">
    <property type="entry name" value="2-DEHYDROPANTOATE 2-REDUCTASE"/>
    <property type="match status" value="1"/>
</dbReference>
<dbReference type="InterPro" id="IPR050838">
    <property type="entry name" value="Ketopantoate_reductase"/>
</dbReference>
<accession>A0A1H3S4C0</accession>
<dbReference type="GO" id="GO:0008677">
    <property type="term" value="F:2-dehydropantoate 2-reductase activity"/>
    <property type="evidence" value="ECO:0007669"/>
    <property type="project" value="UniProtKB-EC"/>
</dbReference>
<sequence length="319" mass="32839">MIVGAGAVGGVVGGRLAAAGQDVVLVARGAHLDALRRDGLALHSPEGRQTLRLPAVGAVTEHEWCPGDVAVLAVKGMDTPDVLRPLATVAPPETPVLCLQNGVANECAALRVFPNVYGVWVILPATHLAPGVVVAHSAPTPGGLDLGRVPGGVDDTAKALAAGLREAGFASEARADIMRWKYAKLLTNLGNAIQALCGPDAEGIDTVDALLRTEAADVLRVAGIDVATEAEEAERRKGLLAIKPVEGTPRGGGSSWQSLARGTGTVEADYLNGEIVLLGRLHGVATPANELVRQLVNRAAREGTRPGALTPTQFLSLLP</sequence>
<dbReference type="Gene3D" id="3.40.50.720">
    <property type="entry name" value="NAD(P)-binding Rossmann-like Domain"/>
    <property type="match status" value="1"/>
</dbReference>
<dbReference type="EMBL" id="FNQB01000002">
    <property type="protein sequence ID" value="SDZ32009.1"/>
    <property type="molecule type" value="Genomic_DNA"/>
</dbReference>
<keyword evidence="15" id="KW-1185">Reference proteome</keyword>
<evidence type="ECO:0000256" key="5">
    <source>
        <dbReference type="ARBA" id="ARBA00019465"/>
    </source>
</evidence>
<feature type="domain" description="Ketopantoate reductase C-terminal" evidence="13">
    <location>
        <begin position="176"/>
        <end position="297"/>
    </location>
</feature>
<evidence type="ECO:0000256" key="6">
    <source>
        <dbReference type="ARBA" id="ARBA00022655"/>
    </source>
</evidence>
<proteinExistence type="inferred from homology"/>
<dbReference type="InterPro" id="IPR008927">
    <property type="entry name" value="6-PGluconate_DH-like_C_sf"/>
</dbReference>
<evidence type="ECO:0000256" key="10">
    <source>
        <dbReference type="ARBA" id="ARBA00048793"/>
    </source>
</evidence>